<dbReference type="EC" id="2.3.1.-" evidence="4"/>
<dbReference type="InterPro" id="IPR016181">
    <property type="entry name" value="Acyl_CoA_acyltransferase"/>
</dbReference>
<proteinExistence type="predicted"/>
<dbReference type="InterPro" id="IPR000182">
    <property type="entry name" value="GNAT_dom"/>
</dbReference>
<organism evidence="4 5">
    <name type="scientific">Vogesella facilis</name>
    <dbReference type="NCBI Taxonomy" id="1655232"/>
    <lineage>
        <taxon>Bacteria</taxon>
        <taxon>Pseudomonadati</taxon>
        <taxon>Pseudomonadota</taxon>
        <taxon>Betaproteobacteria</taxon>
        <taxon>Neisseriales</taxon>
        <taxon>Chromobacteriaceae</taxon>
        <taxon>Vogesella</taxon>
    </lineage>
</organism>
<dbReference type="CDD" id="cd04301">
    <property type="entry name" value="NAT_SF"/>
    <property type="match status" value="2"/>
</dbReference>
<feature type="domain" description="N-acetyltransferase" evidence="3">
    <location>
        <begin position="3"/>
        <end position="164"/>
    </location>
</feature>
<evidence type="ECO:0000313" key="5">
    <source>
        <dbReference type="Proteomes" id="UP001595741"/>
    </source>
</evidence>
<dbReference type="PROSITE" id="PS51186">
    <property type="entry name" value="GNAT"/>
    <property type="match status" value="2"/>
</dbReference>
<dbReference type="Pfam" id="PF00583">
    <property type="entry name" value="Acetyltransf_1"/>
    <property type="match status" value="2"/>
</dbReference>
<evidence type="ECO:0000313" key="4">
    <source>
        <dbReference type="EMBL" id="MFC3533522.1"/>
    </source>
</evidence>
<sequence length="352" mass="38384">MNYQIRRLAPTDAAALHRLRTSPGVVRNTLQQPFQSLASVQQLLDNFPPHIHALVACTPDGELVACGGLHLAISARRRHSALLFLMVRDDWQGKGAGSSLLRALLDYADNWLDLKRIELDAVHDNHGAIALYQRYGFAHEGVARGFNLREGVYEDAVLMARLRFRPGEHAANLAEHTAQPGAVARRDGSRQPFSLRHSEPADAAGVAALMAHDSTQANTLQLPYPNEAFWRQRLSAGNLGLVALDAAGGIIGNAGIWQPGDNPRLGHIAELGITVHPAQHGQGVGSALLRALLQQAGDYLPYRRLQLKVFSDNAPAIALYEKYGFAREATLRGDSLRHGGYHDSLLMARALK</sequence>
<dbReference type="GO" id="GO:0016746">
    <property type="term" value="F:acyltransferase activity"/>
    <property type="evidence" value="ECO:0007669"/>
    <property type="project" value="UniProtKB-KW"/>
</dbReference>
<name>A0ABV7RJK4_9NEIS</name>
<dbReference type="RefSeq" id="WP_386093322.1">
    <property type="nucleotide sequence ID" value="NZ_JBHRXN010000034.1"/>
</dbReference>
<evidence type="ECO:0000259" key="3">
    <source>
        <dbReference type="PROSITE" id="PS51186"/>
    </source>
</evidence>
<dbReference type="Proteomes" id="UP001595741">
    <property type="component" value="Unassembled WGS sequence"/>
</dbReference>
<comment type="caution">
    <text evidence="4">The sequence shown here is derived from an EMBL/GenBank/DDBJ whole genome shotgun (WGS) entry which is preliminary data.</text>
</comment>
<dbReference type="EMBL" id="JBHRXN010000034">
    <property type="protein sequence ID" value="MFC3533522.1"/>
    <property type="molecule type" value="Genomic_DNA"/>
</dbReference>
<dbReference type="Gene3D" id="3.40.630.30">
    <property type="match status" value="2"/>
</dbReference>
<protein>
    <submittedName>
        <fullName evidence="4">GNAT family N-acetyltransferase</fullName>
        <ecNumber evidence="4">2.3.1.-</ecNumber>
    </submittedName>
</protein>
<reference evidence="5" key="1">
    <citation type="journal article" date="2019" name="Int. J. Syst. Evol. Microbiol.">
        <title>The Global Catalogue of Microorganisms (GCM) 10K type strain sequencing project: providing services to taxonomists for standard genome sequencing and annotation.</title>
        <authorList>
            <consortium name="The Broad Institute Genomics Platform"/>
            <consortium name="The Broad Institute Genome Sequencing Center for Infectious Disease"/>
            <person name="Wu L."/>
            <person name="Ma J."/>
        </authorList>
    </citation>
    <scope>NUCLEOTIDE SEQUENCE [LARGE SCALE GENOMIC DNA]</scope>
    <source>
        <strain evidence="5">KCTC 42742</strain>
    </source>
</reference>
<gene>
    <name evidence="4" type="ORF">ACFOLG_15190</name>
</gene>
<keyword evidence="1 4" id="KW-0808">Transferase</keyword>
<dbReference type="SUPFAM" id="SSF55729">
    <property type="entry name" value="Acyl-CoA N-acyltransferases (Nat)"/>
    <property type="match status" value="2"/>
</dbReference>
<evidence type="ECO:0000256" key="2">
    <source>
        <dbReference type="ARBA" id="ARBA00023315"/>
    </source>
</evidence>
<dbReference type="InterPro" id="IPR050832">
    <property type="entry name" value="Bact_Acetyltransf"/>
</dbReference>
<keyword evidence="2 4" id="KW-0012">Acyltransferase</keyword>
<accession>A0ABV7RJK4</accession>
<feature type="domain" description="N-acetyltransferase" evidence="3">
    <location>
        <begin position="193"/>
        <end position="352"/>
    </location>
</feature>
<evidence type="ECO:0000256" key="1">
    <source>
        <dbReference type="ARBA" id="ARBA00022679"/>
    </source>
</evidence>
<keyword evidence="5" id="KW-1185">Reference proteome</keyword>
<dbReference type="PANTHER" id="PTHR43877">
    <property type="entry name" value="AMINOALKYLPHOSPHONATE N-ACETYLTRANSFERASE-RELATED-RELATED"/>
    <property type="match status" value="1"/>
</dbReference>